<accession>A0AAV2ETZ9</accession>
<sequence length="147" mass="16912">MGYSITTPTYKSHIKSSVNSQIADDFLKDKPYPIITGICLINFIDDHFGIPFQPCLRKPILHTSVDRFMENEELDYHRVININKLHPFCHKDHPFLVLDNHSPRRVDTYLVASSHMQITELGFPLPKYLVCGMNDCTTQLTGKLIHS</sequence>
<gene>
    <name evidence="1" type="ORF">LTRI10_LOCUS30066</name>
</gene>
<reference evidence="1 2" key="1">
    <citation type="submission" date="2024-04" db="EMBL/GenBank/DDBJ databases">
        <authorList>
            <person name="Fracassetti M."/>
        </authorList>
    </citation>
    <scope>NUCLEOTIDE SEQUENCE [LARGE SCALE GENOMIC DNA]</scope>
</reference>
<name>A0AAV2ETZ9_9ROSI</name>
<keyword evidence="2" id="KW-1185">Reference proteome</keyword>
<dbReference type="Proteomes" id="UP001497516">
    <property type="component" value="Chromosome 5"/>
</dbReference>
<evidence type="ECO:0000313" key="1">
    <source>
        <dbReference type="EMBL" id="CAL1389188.1"/>
    </source>
</evidence>
<protein>
    <submittedName>
        <fullName evidence="1">Uncharacterized protein</fullName>
    </submittedName>
</protein>
<dbReference type="AlphaFoldDB" id="A0AAV2ETZ9"/>
<organism evidence="1 2">
    <name type="scientific">Linum trigynum</name>
    <dbReference type="NCBI Taxonomy" id="586398"/>
    <lineage>
        <taxon>Eukaryota</taxon>
        <taxon>Viridiplantae</taxon>
        <taxon>Streptophyta</taxon>
        <taxon>Embryophyta</taxon>
        <taxon>Tracheophyta</taxon>
        <taxon>Spermatophyta</taxon>
        <taxon>Magnoliopsida</taxon>
        <taxon>eudicotyledons</taxon>
        <taxon>Gunneridae</taxon>
        <taxon>Pentapetalae</taxon>
        <taxon>rosids</taxon>
        <taxon>fabids</taxon>
        <taxon>Malpighiales</taxon>
        <taxon>Linaceae</taxon>
        <taxon>Linum</taxon>
    </lineage>
</organism>
<dbReference type="EMBL" id="OZ034818">
    <property type="protein sequence ID" value="CAL1389188.1"/>
    <property type="molecule type" value="Genomic_DNA"/>
</dbReference>
<evidence type="ECO:0000313" key="2">
    <source>
        <dbReference type="Proteomes" id="UP001497516"/>
    </source>
</evidence>
<proteinExistence type="predicted"/>